<evidence type="ECO:0000313" key="12">
    <source>
        <dbReference type="EMBL" id="SDI31453.1"/>
    </source>
</evidence>
<comment type="catalytic activity">
    <reaction evidence="1">
        <text>inosine + phosphate = alpha-D-ribose 1-phosphate + hypoxanthine</text>
        <dbReference type="Rhea" id="RHEA:27646"/>
        <dbReference type="ChEBI" id="CHEBI:17368"/>
        <dbReference type="ChEBI" id="CHEBI:17596"/>
        <dbReference type="ChEBI" id="CHEBI:43474"/>
        <dbReference type="ChEBI" id="CHEBI:57720"/>
        <dbReference type="EC" id="2.4.2.1"/>
    </reaction>
    <physiologicalReaction direction="left-to-right" evidence="1">
        <dbReference type="Rhea" id="RHEA:27647"/>
    </physiologicalReaction>
</comment>
<evidence type="ECO:0000313" key="13">
    <source>
        <dbReference type="Proteomes" id="UP000199258"/>
    </source>
</evidence>
<comment type="similarity">
    <text evidence="3">Belongs to the purine nucleoside phosphorylase YfiH/LACC1 family.</text>
</comment>
<dbReference type="InterPro" id="IPR011324">
    <property type="entry name" value="Cytotoxic_necrot_fac-like_cat"/>
</dbReference>
<keyword evidence="8" id="KW-0186">Copper</keyword>
<reference evidence="12 13" key="1">
    <citation type="submission" date="2016-10" db="EMBL/GenBank/DDBJ databases">
        <authorList>
            <person name="de Groot N.N."/>
        </authorList>
    </citation>
    <scope>NUCLEOTIDE SEQUENCE [LARGE SCALE GENOMIC DNA]</scope>
    <source>
        <strain evidence="12 13">NP_1H</strain>
    </source>
</reference>
<evidence type="ECO:0000256" key="9">
    <source>
        <dbReference type="ARBA" id="ARBA00047989"/>
    </source>
</evidence>
<evidence type="ECO:0000256" key="1">
    <source>
        <dbReference type="ARBA" id="ARBA00000553"/>
    </source>
</evidence>
<name>A0A1G8JK66_9MICC</name>
<dbReference type="EMBL" id="FNDT01000009">
    <property type="protein sequence ID" value="SDI31453.1"/>
    <property type="molecule type" value="Genomic_DNA"/>
</dbReference>
<evidence type="ECO:0000256" key="6">
    <source>
        <dbReference type="ARBA" id="ARBA00022801"/>
    </source>
</evidence>
<comment type="catalytic activity">
    <reaction evidence="11">
        <text>S-methyl-5'-thioadenosine + phosphate = 5-(methylsulfanyl)-alpha-D-ribose 1-phosphate + adenine</text>
        <dbReference type="Rhea" id="RHEA:11852"/>
        <dbReference type="ChEBI" id="CHEBI:16708"/>
        <dbReference type="ChEBI" id="CHEBI:17509"/>
        <dbReference type="ChEBI" id="CHEBI:43474"/>
        <dbReference type="ChEBI" id="CHEBI:58533"/>
        <dbReference type="EC" id="2.4.2.28"/>
    </reaction>
    <physiologicalReaction direction="left-to-right" evidence="11">
        <dbReference type="Rhea" id="RHEA:11853"/>
    </physiologicalReaction>
</comment>
<keyword evidence="7" id="KW-0862">Zinc</keyword>
<evidence type="ECO:0000256" key="7">
    <source>
        <dbReference type="ARBA" id="ARBA00022833"/>
    </source>
</evidence>
<dbReference type="InterPro" id="IPR003730">
    <property type="entry name" value="Cu_polyphenol_OxRdtase"/>
</dbReference>
<dbReference type="AlphaFoldDB" id="A0A1G8JK66"/>
<evidence type="ECO:0000256" key="5">
    <source>
        <dbReference type="ARBA" id="ARBA00022723"/>
    </source>
</evidence>
<evidence type="ECO:0000256" key="3">
    <source>
        <dbReference type="ARBA" id="ARBA00007353"/>
    </source>
</evidence>
<proteinExistence type="inferred from homology"/>
<dbReference type="InterPro" id="IPR038371">
    <property type="entry name" value="Cu_polyphenol_OxRdtase_sf"/>
</dbReference>
<evidence type="ECO:0000256" key="8">
    <source>
        <dbReference type="ARBA" id="ARBA00023008"/>
    </source>
</evidence>
<dbReference type="GO" id="GO:0016787">
    <property type="term" value="F:hydrolase activity"/>
    <property type="evidence" value="ECO:0007669"/>
    <property type="project" value="UniProtKB-KW"/>
</dbReference>
<evidence type="ECO:0008006" key="14">
    <source>
        <dbReference type="Google" id="ProtNLM"/>
    </source>
</evidence>
<dbReference type="Gene3D" id="3.60.140.10">
    <property type="entry name" value="CNF1/YfiH-like putative cysteine hydrolases"/>
    <property type="match status" value="1"/>
</dbReference>
<dbReference type="OrthoDB" id="4279at2"/>
<dbReference type="RefSeq" id="WP_090586751.1">
    <property type="nucleotide sequence ID" value="NZ_FNDT01000009.1"/>
</dbReference>
<dbReference type="SUPFAM" id="SSF64438">
    <property type="entry name" value="CNF1/YfiH-like putative cysteine hydrolases"/>
    <property type="match status" value="1"/>
</dbReference>
<gene>
    <name evidence="12" type="ORF">SAMN04488693_10930</name>
</gene>
<dbReference type="CDD" id="cd16833">
    <property type="entry name" value="YfiH"/>
    <property type="match status" value="1"/>
</dbReference>
<keyword evidence="13" id="KW-1185">Reference proteome</keyword>
<protein>
    <recommendedName>
        <fullName evidence="14">Purine nucleoside phosphorylase</fullName>
    </recommendedName>
</protein>
<dbReference type="GO" id="GO:0005507">
    <property type="term" value="F:copper ion binding"/>
    <property type="evidence" value="ECO:0007669"/>
    <property type="project" value="TreeGrafter"/>
</dbReference>
<dbReference type="PANTHER" id="PTHR30616:SF2">
    <property type="entry name" value="PURINE NUCLEOSIDE PHOSPHORYLASE LACC1"/>
    <property type="match status" value="1"/>
</dbReference>
<evidence type="ECO:0000256" key="10">
    <source>
        <dbReference type="ARBA" id="ARBA00048968"/>
    </source>
</evidence>
<comment type="catalytic activity">
    <reaction evidence="10">
        <text>adenosine + phosphate = alpha-D-ribose 1-phosphate + adenine</text>
        <dbReference type="Rhea" id="RHEA:27642"/>
        <dbReference type="ChEBI" id="CHEBI:16335"/>
        <dbReference type="ChEBI" id="CHEBI:16708"/>
        <dbReference type="ChEBI" id="CHEBI:43474"/>
        <dbReference type="ChEBI" id="CHEBI:57720"/>
        <dbReference type="EC" id="2.4.2.1"/>
    </reaction>
    <physiologicalReaction direction="left-to-right" evidence="10">
        <dbReference type="Rhea" id="RHEA:27643"/>
    </physiologicalReaction>
</comment>
<dbReference type="Proteomes" id="UP000199258">
    <property type="component" value="Unassembled WGS sequence"/>
</dbReference>
<evidence type="ECO:0000256" key="11">
    <source>
        <dbReference type="ARBA" id="ARBA00049893"/>
    </source>
</evidence>
<dbReference type="PANTHER" id="PTHR30616">
    <property type="entry name" value="UNCHARACTERIZED PROTEIN YFIH"/>
    <property type="match status" value="1"/>
</dbReference>
<dbReference type="GO" id="GO:0017061">
    <property type="term" value="F:S-methyl-5-thioadenosine phosphorylase activity"/>
    <property type="evidence" value="ECO:0007669"/>
    <property type="project" value="UniProtKB-EC"/>
</dbReference>
<evidence type="ECO:0000256" key="4">
    <source>
        <dbReference type="ARBA" id="ARBA00022679"/>
    </source>
</evidence>
<keyword evidence="6" id="KW-0378">Hydrolase</keyword>
<accession>A0A1G8JK66</accession>
<organism evidence="12 13">
    <name type="scientific">Arthrobacter subterraneus</name>
    <dbReference type="NCBI Taxonomy" id="335973"/>
    <lineage>
        <taxon>Bacteria</taxon>
        <taxon>Bacillati</taxon>
        <taxon>Actinomycetota</taxon>
        <taxon>Actinomycetes</taxon>
        <taxon>Micrococcales</taxon>
        <taxon>Micrococcaceae</taxon>
        <taxon>Arthrobacter</taxon>
    </lineage>
</organism>
<keyword evidence="4" id="KW-0808">Transferase</keyword>
<keyword evidence="5" id="KW-0479">Metal-binding</keyword>
<evidence type="ECO:0000256" key="2">
    <source>
        <dbReference type="ARBA" id="ARBA00003215"/>
    </source>
</evidence>
<comment type="catalytic activity">
    <reaction evidence="9">
        <text>adenosine + H2O + H(+) = inosine + NH4(+)</text>
        <dbReference type="Rhea" id="RHEA:24408"/>
        <dbReference type="ChEBI" id="CHEBI:15377"/>
        <dbReference type="ChEBI" id="CHEBI:15378"/>
        <dbReference type="ChEBI" id="CHEBI:16335"/>
        <dbReference type="ChEBI" id="CHEBI:17596"/>
        <dbReference type="ChEBI" id="CHEBI:28938"/>
        <dbReference type="EC" id="3.5.4.4"/>
    </reaction>
    <physiologicalReaction direction="left-to-right" evidence="9">
        <dbReference type="Rhea" id="RHEA:24409"/>
    </physiologicalReaction>
</comment>
<dbReference type="Pfam" id="PF02578">
    <property type="entry name" value="Cu-oxidase_4"/>
    <property type="match status" value="1"/>
</dbReference>
<sequence>MFFWKSEVAPGIRVAFTDRGAGNLALRVGDHPDAAARSRRALESELGIAPGSLHFMNQTHSTVVAEAGTGGVPDADALMSPTGQDALAVLVADCVPVVLVGSTVRGGAVTAVVHAGRKGVEGNIAGRTVDALRKRGAASVSAWIGPSVCGRCYEVPEDMRETVSRTVPPARSVTSWGSPALDLPAGVRGQLEEAGADVQELGAGGNLCTLENNQLFSHRAVGQGRPVGRLAGLVWQDA</sequence>
<dbReference type="STRING" id="335973.SAMN04488693_10930"/>
<comment type="function">
    <text evidence="2">Purine nucleoside enzyme that catalyzes the phosphorolysis of adenosine and inosine nucleosides, yielding D-ribose 1-phosphate and the respective free bases, adenine and hypoxanthine. Also catalyzes the phosphorolysis of S-methyl-5'-thioadenosine into adenine and S-methyl-5-thio-alpha-D-ribose 1-phosphate. Also has adenosine deaminase activity.</text>
</comment>